<evidence type="ECO:0000256" key="1">
    <source>
        <dbReference type="SAM" id="SignalP"/>
    </source>
</evidence>
<keyword evidence="4" id="KW-1185">Reference proteome</keyword>
<name>A0A848F6P7_9BURK</name>
<proteinExistence type="predicted"/>
<keyword evidence="1" id="KW-0732">Signal</keyword>
<accession>A0A848F6P7</accession>
<evidence type="ECO:0000259" key="2">
    <source>
        <dbReference type="Pfam" id="PF07589"/>
    </source>
</evidence>
<feature type="signal peptide" evidence="1">
    <location>
        <begin position="1"/>
        <end position="19"/>
    </location>
</feature>
<comment type="caution">
    <text evidence="3">The sequence shown here is derived from an EMBL/GenBank/DDBJ whole genome shotgun (WGS) entry which is preliminary data.</text>
</comment>
<evidence type="ECO:0000313" key="4">
    <source>
        <dbReference type="Proteomes" id="UP000574067"/>
    </source>
</evidence>
<dbReference type="NCBIfam" id="TIGR02595">
    <property type="entry name" value="PEP_CTERM"/>
    <property type="match status" value="1"/>
</dbReference>
<dbReference type="RefSeq" id="WP_169160257.1">
    <property type="nucleotide sequence ID" value="NZ_JABBFW010000005.1"/>
</dbReference>
<gene>
    <name evidence="3" type="ORF">HHL10_09710</name>
</gene>
<dbReference type="AlphaFoldDB" id="A0A848F6P7"/>
<feature type="domain" description="Ice-binding protein C-terminal" evidence="2">
    <location>
        <begin position="220"/>
        <end position="242"/>
    </location>
</feature>
<dbReference type="InterPro" id="IPR013424">
    <property type="entry name" value="Ice-binding_C"/>
</dbReference>
<evidence type="ECO:0000313" key="3">
    <source>
        <dbReference type="EMBL" id="NML15254.1"/>
    </source>
</evidence>
<organism evidence="3 4">
    <name type="scientific">Azohydromonas caseinilytica</name>
    <dbReference type="NCBI Taxonomy" id="2728836"/>
    <lineage>
        <taxon>Bacteria</taxon>
        <taxon>Pseudomonadati</taxon>
        <taxon>Pseudomonadota</taxon>
        <taxon>Betaproteobacteria</taxon>
        <taxon>Burkholderiales</taxon>
        <taxon>Sphaerotilaceae</taxon>
        <taxon>Azohydromonas</taxon>
    </lineage>
</organism>
<protein>
    <submittedName>
        <fullName evidence="3">Choice-of-anchor E domain-containing protein</fullName>
    </submittedName>
</protein>
<reference evidence="3 4" key="1">
    <citation type="submission" date="2020-04" db="EMBL/GenBank/DDBJ databases">
        <title>Azohydromonas sp. isolated from soil.</title>
        <authorList>
            <person name="Dahal R.H."/>
        </authorList>
    </citation>
    <scope>NUCLEOTIDE SEQUENCE [LARGE SCALE GENOMIC DNA]</scope>
    <source>
        <strain evidence="3 4">G-1-1-14</strain>
    </source>
</reference>
<feature type="chain" id="PRO_5032385725" evidence="1">
    <location>
        <begin position="20"/>
        <end position="247"/>
    </location>
</feature>
<dbReference type="NCBIfam" id="NF033208">
    <property type="entry name" value="choice_anch_E"/>
    <property type="match status" value="1"/>
</dbReference>
<dbReference type="Proteomes" id="UP000574067">
    <property type="component" value="Unassembled WGS sequence"/>
</dbReference>
<dbReference type="Pfam" id="PF07589">
    <property type="entry name" value="PEP-CTERM"/>
    <property type="match status" value="1"/>
</dbReference>
<sequence>MKKISALFLSALLGAGAQAATVSSSAAADLTATDFGVNSVRNTGVAPLSVSLDRFDRHLGELQSVLLTVSANVLTDLLVKNTGTSGKSVGKVSLGVDIFFTSSLGVVNTRINGTDTDPVADLSLETPKRNFSLNPNQSLAFTNQTASDFLTFEFTDRASLDAFTSLNPAAFNIACSTLSMTNVSYTGGNAEASQSTKAACGADVVYTYDDTKALPPSPNPTPEPASLALVGLGLIGVAASRKKSRKA</sequence>
<dbReference type="EMBL" id="JABBFW010000005">
    <property type="protein sequence ID" value="NML15254.1"/>
    <property type="molecule type" value="Genomic_DNA"/>
</dbReference>